<dbReference type="InterPro" id="IPR050767">
    <property type="entry name" value="Sel1_AlgK"/>
</dbReference>
<reference evidence="2" key="1">
    <citation type="submission" date="2016-10" db="EMBL/GenBank/DDBJ databases">
        <authorList>
            <person name="Varghese N."/>
            <person name="Submissions S."/>
        </authorList>
    </citation>
    <scope>NUCLEOTIDE SEQUENCE [LARGE SCALE GENOMIC DNA]</scope>
    <source>
        <strain evidence="2">JCM 14963</strain>
    </source>
</reference>
<evidence type="ECO:0000313" key="2">
    <source>
        <dbReference type="Proteomes" id="UP000243413"/>
    </source>
</evidence>
<dbReference type="STRING" id="472181.SAMN05216271_1226"/>
<accession>A0A1H1PPA8</accession>
<dbReference type="RefSeq" id="WP_172830644.1">
    <property type="nucleotide sequence ID" value="NZ_LT629763.1"/>
</dbReference>
<protein>
    <recommendedName>
        <fullName evidence="3">Sel1 repeat family protein</fullName>
    </recommendedName>
</protein>
<dbReference type="PANTHER" id="PTHR11102:SF160">
    <property type="entry name" value="ERAD-ASSOCIATED E3 UBIQUITIN-PROTEIN LIGASE COMPONENT HRD3"/>
    <property type="match status" value="1"/>
</dbReference>
<dbReference type="SUPFAM" id="SSF81901">
    <property type="entry name" value="HCP-like"/>
    <property type="match status" value="1"/>
</dbReference>
<name>A0A1H1PPA8_9GAMM</name>
<gene>
    <name evidence="1" type="ORF">SAMN05216271_1226</name>
</gene>
<proteinExistence type="predicted"/>
<dbReference type="Proteomes" id="UP000243413">
    <property type="component" value="Chromosome I"/>
</dbReference>
<organism evidence="1 2">
    <name type="scientific">Halopseudomonas sabulinigri</name>
    <dbReference type="NCBI Taxonomy" id="472181"/>
    <lineage>
        <taxon>Bacteria</taxon>
        <taxon>Pseudomonadati</taxon>
        <taxon>Pseudomonadota</taxon>
        <taxon>Gammaproteobacteria</taxon>
        <taxon>Pseudomonadales</taxon>
        <taxon>Pseudomonadaceae</taxon>
        <taxon>Halopseudomonas</taxon>
    </lineage>
</organism>
<dbReference type="SMART" id="SM00671">
    <property type="entry name" value="SEL1"/>
    <property type="match status" value="4"/>
</dbReference>
<dbReference type="PROSITE" id="PS51257">
    <property type="entry name" value="PROKAR_LIPOPROTEIN"/>
    <property type="match status" value="1"/>
</dbReference>
<dbReference type="Gene3D" id="1.25.40.10">
    <property type="entry name" value="Tetratricopeptide repeat domain"/>
    <property type="match status" value="2"/>
</dbReference>
<sequence>MRVLLVLLLSITAALTGCESLSKPDGLLARSGEALENQRQRLAELAASLTSDPQEQQRHAEVEALFNQQYIDPLTRYLNAHASDADYAPYLPLVREERQQRCSAIAERYALQAPSQEALQRLKGGYNFSCPEVINAFAQRVRDLPADANALPAAEPRPATAAKPASSQQPASDDAKDCYLLFSIKNLQQAAAPCLASANRGDAKAEHHMAVIEQTANNQSEALRWARRSAEAGDAAGQLLLAKMLSKAGEQEQAFAWLQKSAKQNQREANYLLAQAYQQGNGTSTNFPQSQIHLQRAASAGHVPAMLQLAGQQQGSPSARHWLKEAARRNSAAAQYQLGMDYLKGSSGDIDLQEAYVWLSLALVNGDNRGKRAVEQLSGQLSAEELTQAQGRIHSGLNGL</sequence>
<dbReference type="AlphaFoldDB" id="A0A1H1PPA8"/>
<evidence type="ECO:0000313" key="1">
    <source>
        <dbReference type="EMBL" id="SDS13006.1"/>
    </source>
</evidence>
<dbReference type="PANTHER" id="PTHR11102">
    <property type="entry name" value="SEL-1-LIKE PROTEIN"/>
    <property type="match status" value="1"/>
</dbReference>
<dbReference type="Pfam" id="PF08238">
    <property type="entry name" value="Sel1"/>
    <property type="match status" value="5"/>
</dbReference>
<dbReference type="EMBL" id="LT629763">
    <property type="protein sequence ID" value="SDS13006.1"/>
    <property type="molecule type" value="Genomic_DNA"/>
</dbReference>
<dbReference type="InterPro" id="IPR011990">
    <property type="entry name" value="TPR-like_helical_dom_sf"/>
</dbReference>
<dbReference type="InterPro" id="IPR006597">
    <property type="entry name" value="Sel1-like"/>
</dbReference>
<evidence type="ECO:0008006" key="3">
    <source>
        <dbReference type="Google" id="ProtNLM"/>
    </source>
</evidence>